<feature type="region of interest" description="Disordered" evidence="1">
    <location>
        <begin position="23"/>
        <end position="54"/>
    </location>
</feature>
<evidence type="ECO:0000313" key="2">
    <source>
        <dbReference type="EMBL" id="OCT53120.1"/>
    </source>
</evidence>
<dbReference type="Proteomes" id="UP000094526">
    <property type="component" value="Unassembled WGS sequence"/>
</dbReference>
<evidence type="ECO:0000313" key="3">
    <source>
        <dbReference type="Proteomes" id="UP000094526"/>
    </source>
</evidence>
<dbReference type="VEuPathDB" id="FungiDB:CLCR_11026"/>
<comment type="caution">
    <text evidence="2">The sequence shown here is derived from an EMBL/GenBank/DDBJ whole genome shotgun (WGS) entry which is preliminary data.</text>
</comment>
<keyword evidence="3" id="KW-1185">Reference proteome</keyword>
<organism evidence="2 3">
    <name type="scientific">Cladophialophora carrionii</name>
    <dbReference type="NCBI Taxonomy" id="86049"/>
    <lineage>
        <taxon>Eukaryota</taxon>
        <taxon>Fungi</taxon>
        <taxon>Dikarya</taxon>
        <taxon>Ascomycota</taxon>
        <taxon>Pezizomycotina</taxon>
        <taxon>Eurotiomycetes</taxon>
        <taxon>Chaetothyriomycetidae</taxon>
        <taxon>Chaetothyriales</taxon>
        <taxon>Herpotrichiellaceae</taxon>
        <taxon>Cladophialophora</taxon>
    </lineage>
</organism>
<gene>
    <name evidence="2" type="ORF">CLCR_11026</name>
</gene>
<name>A0A1C1CXJ8_9EURO</name>
<accession>A0A1C1CXJ8</accession>
<sequence>MSCVSPYNKDASFAMPHAARNAVRASNYKHTQRDNARYCSTSRRSQRNKGYGAVGAPPSFVPILERSAAYRAGTRGDPRATVTIWPRGSPICSIAWFEVSRRRVHLEGVAPAVVASAG</sequence>
<dbReference type="AlphaFoldDB" id="A0A1C1CXJ8"/>
<proteinExistence type="predicted"/>
<dbReference type="EMBL" id="LGRB01000008">
    <property type="protein sequence ID" value="OCT53120.1"/>
    <property type="molecule type" value="Genomic_DNA"/>
</dbReference>
<reference evidence="3" key="1">
    <citation type="submission" date="2015-07" db="EMBL/GenBank/DDBJ databases">
        <authorList>
            <person name="Teixeira M.M."/>
            <person name="Souza R.C."/>
            <person name="Almeida L.G."/>
            <person name="Vicente V.A."/>
            <person name="de Hoog S."/>
            <person name="Bocca A.L."/>
            <person name="de Almeida S.R."/>
            <person name="Vasconcelos A.T."/>
            <person name="Felipe M.S."/>
        </authorList>
    </citation>
    <scope>NUCLEOTIDE SEQUENCE [LARGE SCALE GENOMIC DNA]</scope>
    <source>
        <strain evidence="3">KSF</strain>
    </source>
</reference>
<protein>
    <submittedName>
        <fullName evidence="2">Uncharacterized protein</fullName>
    </submittedName>
</protein>
<evidence type="ECO:0000256" key="1">
    <source>
        <dbReference type="SAM" id="MobiDB-lite"/>
    </source>
</evidence>